<keyword evidence="4 7" id="KW-1133">Transmembrane helix</keyword>
<evidence type="ECO:0000256" key="1">
    <source>
        <dbReference type="ARBA" id="ARBA00004651"/>
    </source>
</evidence>
<dbReference type="Pfam" id="PF06271">
    <property type="entry name" value="RDD"/>
    <property type="match status" value="1"/>
</dbReference>
<evidence type="ECO:0000256" key="5">
    <source>
        <dbReference type="ARBA" id="ARBA00023136"/>
    </source>
</evidence>
<evidence type="ECO:0000256" key="3">
    <source>
        <dbReference type="ARBA" id="ARBA00022692"/>
    </source>
</evidence>
<proteinExistence type="predicted"/>
<feature type="transmembrane region" description="Helical" evidence="7">
    <location>
        <begin position="351"/>
        <end position="373"/>
    </location>
</feature>
<feature type="domain" description="RDD" evidence="8">
    <location>
        <begin position="309"/>
        <end position="436"/>
    </location>
</feature>
<dbReference type="RefSeq" id="WP_092345331.1">
    <property type="nucleotide sequence ID" value="NZ_FNQN01000002.1"/>
</dbReference>
<dbReference type="Proteomes" id="UP000199409">
    <property type="component" value="Unassembled WGS sequence"/>
</dbReference>
<reference evidence="9 10" key="1">
    <citation type="submission" date="2016-10" db="EMBL/GenBank/DDBJ databases">
        <authorList>
            <person name="de Groot N.N."/>
        </authorList>
    </citation>
    <scope>NUCLEOTIDE SEQUENCE [LARGE SCALE GENOMIC DNA]</scope>
    <source>
        <strain evidence="9 10">DSM 7343</strain>
    </source>
</reference>
<feature type="transmembrane region" description="Helical" evidence="7">
    <location>
        <begin position="400"/>
        <end position="421"/>
    </location>
</feature>
<evidence type="ECO:0000256" key="4">
    <source>
        <dbReference type="ARBA" id="ARBA00022989"/>
    </source>
</evidence>
<dbReference type="OrthoDB" id="5432538at2"/>
<feature type="transmembrane region" description="Helical" evidence="7">
    <location>
        <begin position="309"/>
        <end position="330"/>
    </location>
</feature>
<evidence type="ECO:0000256" key="6">
    <source>
        <dbReference type="SAM" id="MobiDB-lite"/>
    </source>
</evidence>
<dbReference type="InterPro" id="IPR051791">
    <property type="entry name" value="Pra-immunoreactive"/>
</dbReference>
<keyword evidence="10" id="KW-1185">Reference proteome</keyword>
<evidence type="ECO:0000256" key="7">
    <source>
        <dbReference type="SAM" id="Phobius"/>
    </source>
</evidence>
<protein>
    <submittedName>
        <fullName evidence="9">Uncharacterized membrane protein YckC, RDD family</fullName>
    </submittedName>
</protein>
<feature type="compositionally biased region" description="Basic and acidic residues" evidence="6">
    <location>
        <begin position="124"/>
        <end position="133"/>
    </location>
</feature>
<feature type="compositionally biased region" description="Acidic residues" evidence="6">
    <location>
        <begin position="98"/>
        <end position="123"/>
    </location>
</feature>
<dbReference type="PANTHER" id="PTHR36115">
    <property type="entry name" value="PROLINE-RICH ANTIGEN HOMOLOG-RELATED"/>
    <property type="match status" value="1"/>
</dbReference>
<dbReference type="PANTHER" id="PTHR36115:SF10">
    <property type="entry name" value="RDD DOMAIN-CONTAINING PROTEIN"/>
    <property type="match status" value="1"/>
</dbReference>
<dbReference type="EMBL" id="FNQN01000002">
    <property type="protein sequence ID" value="SDZ99781.1"/>
    <property type="molecule type" value="Genomic_DNA"/>
</dbReference>
<name>A0A1H3XLG3_9BACT</name>
<dbReference type="InterPro" id="IPR010432">
    <property type="entry name" value="RDD"/>
</dbReference>
<gene>
    <name evidence="9" type="ORF">SAMN05660420_01010</name>
</gene>
<evidence type="ECO:0000256" key="2">
    <source>
        <dbReference type="ARBA" id="ARBA00022475"/>
    </source>
</evidence>
<keyword evidence="5 7" id="KW-0472">Membrane</keyword>
<keyword evidence="2" id="KW-1003">Cell membrane</keyword>
<dbReference type="AlphaFoldDB" id="A0A1H3XLG3"/>
<organism evidence="9 10">
    <name type="scientific">Desulfuromusa kysingii</name>
    <dbReference type="NCBI Taxonomy" id="37625"/>
    <lineage>
        <taxon>Bacteria</taxon>
        <taxon>Pseudomonadati</taxon>
        <taxon>Thermodesulfobacteriota</taxon>
        <taxon>Desulfuromonadia</taxon>
        <taxon>Desulfuromonadales</taxon>
        <taxon>Geopsychrobacteraceae</taxon>
        <taxon>Desulfuromusa</taxon>
    </lineage>
</organism>
<dbReference type="GO" id="GO:0005886">
    <property type="term" value="C:plasma membrane"/>
    <property type="evidence" value="ECO:0007669"/>
    <property type="project" value="UniProtKB-SubCell"/>
</dbReference>
<dbReference type="STRING" id="37625.SAMN05660420_01010"/>
<accession>A0A1H3XLG3</accession>
<comment type="subcellular location">
    <subcellularLocation>
        <location evidence="1">Cell membrane</location>
        <topology evidence="1">Multi-pass membrane protein</topology>
    </subcellularLocation>
</comment>
<evidence type="ECO:0000259" key="8">
    <source>
        <dbReference type="Pfam" id="PF06271"/>
    </source>
</evidence>
<keyword evidence="3 7" id="KW-0812">Transmembrane</keyword>
<evidence type="ECO:0000313" key="9">
    <source>
        <dbReference type="EMBL" id="SDZ99781.1"/>
    </source>
</evidence>
<feature type="compositionally biased region" description="Acidic residues" evidence="6">
    <location>
        <begin position="136"/>
        <end position="157"/>
    </location>
</feature>
<sequence length="449" mass="48214">MRCPKCGYNSFDHLDSCKKCGKDLVEFKQSFGIKSVLFPGQMSVSGGAEEPEFDSVAADAAVTAATGTVTAAESAPSREPVVDGTDGDDFGFDFMGDSAEDDDLSFDELFEEAPDEEDVEETIEAPKDKKAAAEAEAGEDFSFDLPDDDDELEDDFGFDPTDKVSGAAEDSDFSFEDEPKGTVSPDPSETKEDPPRPFDLPESPQPVGAPVSVLKTSEKQNPHVSIVEDVAKPIDKDASLAPDGEGEIFVLEMTEMVPPSLEEPIDVEASLEEESSHRLNDFSTVVPAAPAVDGAPRSRCQHPSLASCVGAFAVDAVILLVVGISFVVAAEAAMSTEKTRLFPSLETMVDLSVPYFLVLFFLAFGYFTLFHFLTGQTPGKMLAGLRVEAIDGGTLIFSQAFLRSVGGLFQLIPVGLGYLLVLTSPERRGWNDRLAGTRVVVLRHLPVEV</sequence>
<evidence type="ECO:0000313" key="10">
    <source>
        <dbReference type="Proteomes" id="UP000199409"/>
    </source>
</evidence>
<feature type="region of interest" description="Disordered" evidence="6">
    <location>
        <begin position="69"/>
        <end position="210"/>
    </location>
</feature>